<name>A0A285J4J2_9ACTN</name>
<evidence type="ECO:0000313" key="2">
    <source>
        <dbReference type="Proteomes" id="UP000219612"/>
    </source>
</evidence>
<dbReference type="RefSeq" id="WP_097323927.1">
    <property type="nucleotide sequence ID" value="NZ_OBDY01000016.1"/>
</dbReference>
<sequence>MTTPPRTVTVPPMLVAVAARGAGRYGAEVARLAEAGQRLLTPDEWEYACGAGAPTLWRWGDTCPLENDPSMVRGVQWEPNAFGLEIGQDPYRDERTADPGVVCGGDGGSMVCGGAGVFVSWLTLATSYRDEHHCAAIRDNTHGVGEVLIRPVIPLPA</sequence>
<proteinExistence type="predicted"/>
<dbReference type="AlphaFoldDB" id="A0A285J4J2"/>
<dbReference type="EMBL" id="OBDY01000016">
    <property type="protein sequence ID" value="SNY55132.1"/>
    <property type="molecule type" value="Genomic_DNA"/>
</dbReference>
<protein>
    <submittedName>
        <fullName evidence="1">Sulfatase-modifying factor enzyme 1</fullName>
    </submittedName>
</protein>
<reference evidence="1 2" key="1">
    <citation type="submission" date="2017-09" db="EMBL/GenBank/DDBJ databases">
        <authorList>
            <person name="Ehlers B."/>
            <person name="Leendertz F.H."/>
        </authorList>
    </citation>
    <scope>NUCLEOTIDE SEQUENCE [LARGE SCALE GENOMIC DNA]</scope>
    <source>
        <strain evidence="1 2">CGMCC 4.6857</strain>
    </source>
</reference>
<organism evidence="1 2">
    <name type="scientific">Paractinoplanes atraurantiacus</name>
    <dbReference type="NCBI Taxonomy" id="1036182"/>
    <lineage>
        <taxon>Bacteria</taxon>
        <taxon>Bacillati</taxon>
        <taxon>Actinomycetota</taxon>
        <taxon>Actinomycetes</taxon>
        <taxon>Micromonosporales</taxon>
        <taxon>Micromonosporaceae</taxon>
        <taxon>Paractinoplanes</taxon>
    </lineage>
</organism>
<accession>A0A285J4J2</accession>
<dbReference type="InterPro" id="IPR042095">
    <property type="entry name" value="SUMF_sf"/>
</dbReference>
<dbReference type="InterPro" id="IPR016187">
    <property type="entry name" value="CTDL_fold"/>
</dbReference>
<dbReference type="OrthoDB" id="4050476at2"/>
<evidence type="ECO:0000313" key="1">
    <source>
        <dbReference type="EMBL" id="SNY55132.1"/>
    </source>
</evidence>
<dbReference type="SUPFAM" id="SSF56436">
    <property type="entry name" value="C-type lectin-like"/>
    <property type="match status" value="1"/>
</dbReference>
<keyword evidence="2" id="KW-1185">Reference proteome</keyword>
<gene>
    <name evidence="1" type="ORF">SAMN05421748_11649</name>
</gene>
<dbReference type="Gene3D" id="3.90.1580.10">
    <property type="entry name" value="paralog of FGE (formylglycine-generating enzyme)"/>
    <property type="match status" value="1"/>
</dbReference>
<dbReference type="Proteomes" id="UP000219612">
    <property type="component" value="Unassembled WGS sequence"/>
</dbReference>